<organism evidence="1 2">
    <name type="scientific">Corynebacterium hindlerae</name>
    <dbReference type="NCBI Taxonomy" id="699041"/>
    <lineage>
        <taxon>Bacteria</taxon>
        <taxon>Bacillati</taxon>
        <taxon>Actinomycetota</taxon>
        <taxon>Actinomycetes</taxon>
        <taxon>Mycobacteriales</taxon>
        <taxon>Corynebacteriaceae</taxon>
        <taxon>Corynebacterium</taxon>
    </lineage>
</organism>
<protein>
    <submittedName>
        <fullName evidence="1">Uncharacterized protein</fullName>
    </submittedName>
</protein>
<keyword evidence="2" id="KW-1185">Reference proteome</keyword>
<evidence type="ECO:0000313" key="1">
    <source>
        <dbReference type="EMBL" id="QMV85187.1"/>
    </source>
</evidence>
<name>A0A7G5FEZ6_9CORY</name>
<reference evidence="1 2" key="1">
    <citation type="submission" date="2020-07" db="EMBL/GenBank/DDBJ databases">
        <title>non toxigenic Corynebacterium sp. nov from a clinical source.</title>
        <authorList>
            <person name="Bernier A.-M."/>
            <person name="Bernard K."/>
        </authorList>
    </citation>
    <scope>NUCLEOTIDE SEQUENCE [LARGE SCALE GENOMIC DNA]</scope>
    <source>
        <strain evidence="2">NML 93-0612</strain>
    </source>
</reference>
<accession>A0A7G5FEZ6</accession>
<dbReference type="RefSeq" id="WP_182385992.1">
    <property type="nucleotide sequence ID" value="NZ_CP059833.1"/>
</dbReference>
<sequence length="52" mass="5836">MKLHRIIVSLVAEDSGELTTEVDIEGEPAFVTALGMLDMARQQLYDRVDEDN</sequence>
<gene>
    <name evidence="1" type="ORF">HW450_12865</name>
</gene>
<evidence type="ECO:0000313" key="2">
    <source>
        <dbReference type="Proteomes" id="UP000515570"/>
    </source>
</evidence>
<dbReference type="Proteomes" id="UP000515570">
    <property type="component" value="Chromosome"/>
</dbReference>
<dbReference type="EMBL" id="CP059833">
    <property type="protein sequence ID" value="QMV85187.1"/>
    <property type="molecule type" value="Genomic_DNA"/>
</dbReference>
<proteinExistence type="predicted"/>
<dbReference type="AlphaFoldDB" id="A0A7G5FEZ6"/>